<feature type="transmembrane region" description="Helical" evidence="1">
    <location>
        <begin position="182"/>
        <end position="206"/>
    </location>
</feature>
<reference evidence="2 3" key="1">
    <citation type="journal article" date="2018" name="Evol. Lett.">
        <title>Horizontal gene cluster transfer increased hallucinogenic mushroom diversity.</title>
        <authorList>
            <person name="Reynolds H.T."/>
            <person name="Vijayakumar V."/>
            <person name="Gluck-Thaler E."/>
            <person name="Korotkin H.B."/>
            <person name="Matheny P.B."/>
            <person name="Slot J.C."/>
        </authorList>
    </citation>
    <scope>NUCLEOTIDE SEQUENCE [LARGE SCALE GENOMIC DNA]</scope>
    <source>
        <strain evidence="2 3">2629</strain>
    </source>
</reference>
<evidence type="ECO:0000313" key="3">
    <source>
        <dbReference type="Proteomes" id="UP000284842"/>
    </source>
</evidence>
<evidence type="ECO:0000256" key="1">
    <source>
        <dbReference type="SAM" id="Phobius"/>
    </source>
</evidence>
<keyword evidence="1" id="KW-0812">Transmembrane</keyword>
<name>A0A409W7Z4_9AGAR</name>
<dbReference type="EMBL" id="NHTK01005739">
    <property type="protein sequence ID" value="PPQ74628.1"/>
    <property type="molecule type" value="Genomic_DNA"/>
</dbReference>
<dbReference type="AlphaFoldDB" id="A0A409W7Z4"/>
<sequence length="226" mass="25784">MSNPDAVRFGFSLTAINWESFSRKAMLDQTEVCVALPVLYTITQIFGMAAQGAAAYCMFKYKNLRHHILIFSNHTAHVHDNDIFSSAVLSMTFPAVLSIYLTFEYFILLFWPENVYPKRWNQVRKWIMLLTTAAMGATIILSTIVVTSHTGFITGVDSESAKQLTDLYFRPPLNYSTWPQNIAWITLTWICFVFNLACLPLMLITLNSEHRQDIKVTKKGIENPSV</sequence>
<feature type="transmembrane region" description="Helical" evidence="1">
    <location>
        <begin position="87"/>
        <end position="111"/>
    </location>
</feature>
<protein>
    <submittedName>
        <fullName evidence="2">Uncharacterized protein</fullName>
    </submittedName>
</protein>
<keyword evidence="3" id="KW-1185">Reference proteome</keyword>
<keyword evidence="1" id="KW-1133">Transmembrane helix</keyword>
<dbReference type="Proteomes" id="UP000284842">
    <property type="component" value="Unassembled WGS sequence"/>
</dbReference>
<comment type="caution">
    <text evidence="2">The sequence shown here is derived from an EMBL/GenBank/DDBJ whole genome shotgun (WGS) entry which is preliminary data.</text>
</comment>
<proteinExistence type="predicted"/>
<accession>A0A409W7Z4</accession>
<organism evidence="2 3">
    <name type="scientific">Panaeolus cyanescens</name>
    <dbReference type="NCBI Taxonomy" id="181874"/>
    <lineage>
        <taxon>Eukaryota</taxon>
        <taxon>Fungi</taxon>
        <taxon>Dikarya</taxon>
        <taxon>Basidiomycota</taxon>
        <taxon>Agaricomycotina</taxon>
        <taxon>Agaricomycetes</taxon>
        <taxon>Agaricomycetidae</taxon>
        <taxon>Agaricales</taxon>
        <taxon>Agaricineae</taxon>
        <taxon>Galeropsidaceae</taxon>
        <taxon>Panaeolus</taxon>
    </lineage>
</organism>
<dbReference type="OrthoDB" id="3596006at2759"/>
<keyword evidence="1" id="KW-0472">Membrane</keyword>
<dbReference type="InParanoid" id="A0A409W7Z4"/>
<feature type="transmembrane region" description="Helical" evidence="1">
    <location>
        <begin position="123"/>
        <end position="146"/>
    </location>
</feature>
<gene>
    <name evidence="2" type="ORF">CVT24_004176</name>
</gene>
<evidence type="ECO:0000313" key="2">
    <source>
        <dbReference type="EMBL" id="PPQ74628.1"/>
    </source>
</evidence>